<proteinExistence type="inferred from homology"/>
<comment type="similarity">
    <text evidence="1 4">Belongs to the glycosyl hydrolase 25 family.</text>
</comment>
<dbReference type="GO" id="GO:0003796">
    <property type="term" value="F:lysozyme activity"/>
    <property type="evidence" value="ECO:0007669"/>
    <property type="project" value="UniProtKB-EC"/>
</dbReference>
<accession>A0AB37I936</accession>
<dbReference type="AlphaFoldDB" id="A0AB37I936"/>
<reference evidence="5 6" key="1">
    <citation type="submission" date="2015-06" db="EMBL/GenBank/DDBJ databases">
        <title>The Genome Sequence of Enterococcus hirae 88EA1.</title>
        <authorList>
            <consortium name="The Broad Institute Genomics Platform"/>
            <consortium name="The Broad Institute Genome Sequencing Center for Infectious Disease"/>
            <person name="Earl A.M."/>
            <person name="Van Tyne D."/>
            <person name="Lebreton F."/>
            <person name="Saavedra J.T."/>
            <person name="Gilmore M.S."/>
            <person name="Manson McGuire A."/>
            <person name="Clock S."/>
            <person name="Crupain M."/>
            <person name="Rangan U."/>
            <person name="Young S."/>
            <person name="Abouelleil A."/>
            <person name="Cao P."/>
            <person name="Chapman S.B."/>
            <person name="Griggs A."/>
            <person name="Priest M."/>
            <person name="Shea T."/>
            <person name="Wortman J."/>
            <person name="Nusbaum C."/>
            <person name="Birren B."/>
        </authorList>
    </citation>
    <scope>NUCLEOTIDE SEQUENCE [LARGE SCALE GENOMIC DNA]</scope>
    <source>
        <strain evidence="5 6">88EA1</strain>
    </source>
</reference>
<comment type="catalytic activity">
    <reaction evidence="4">
        <text>Hydrolysis of (1-&gt;4)-beta-linkages between N-acetylmuramic acid and N-acetyl-D-glucosamine residues in a peptidoglycan and between N-acetyl-D-glucosamine residues in chitodextrins.</text>
        <dbReference type="EC" id="3.2.1.17"/>
    </reaction>
</comment>
<protein>
    <recommendedName>
        <fullName evidence="4">Lysozyme</fullName>
        <ecNumber evidence="4">3.2.1.17</ecNumber>
    </recommendedName>
</protein>
<dbReference type="InterPro" id="IPR018077">
    <property type="entry name" value="Glyco_hydro_fam25_subgr"/>
</dbReference>
<dbReference type="RefSeq" id="WP_096709866.1">
    <property type="nucleotide sequence ID" value="NZ_JBFCRC010000009.1"/>
</dbReference>
<dbReference type="PROSITE" id="PS51904">
    <property type="entry name" value="GLYCOSYL_HYDROL_F25_2"/>
    <property type="match status" value="1"/>
</dbReference>
<dbReference type="InterPro" id="IPR008270">
    <property type="entry name" value="Glyco_hydro_25_AS"/>
</dbReference>
<evidence type="ECO:0000313" key="6">
    <source>
        <dbReference type="Proteomes" id="UP000253498"/>
    </source>
</evidence>
<organism evidence="5 6">
    <name type="scientific">Enterococcus hirae</name>
    <dbReference type="NCBI Taxonomy" id="1354"/>
    <lineage>
        <taxon>Bacteria</taxon>
        <taxon>Bacillati</taxon>
        <taxon>Bacillota</taxon>
        <taxon>Bacilli</taxon>
        <taxon>Lactobacillales</taxon>
        <taxon>Enterococcaceae</taxon>
        <taxon>Enterococcus</taxon>
    </lineage>
</organism>
<dbReference type="PANTHER" id="PTHR34135:SF2">
    <property type="entry name" value="LYSOZYME"/>
    <property type="match status" value="1"/>
</dbReference>
<dbReference type="GO" id="GO:0016998">
    <property type="term" value="P:cell wall macromolecule catabolic process"/>
    <property type="evidence" value="ECO:0007669"/>
    <property type="project" value="InterPro"/>
</dbReference>
<dbReference type="InterPro" id="IPR017853">
    <property type="entry name" value="GH"/>
</dbReference>
<dbReference type="EMBL" id="LESJ01000008">
    <property type="protein sequence ID" value="RBT66642.1"/>
    <property type="molecule type" value="Genomic_DNA"/>
</dbReference>
<dbReference type="EC" id="3.2.1.17" evidence="4"/>
<evidence type="ECO:0000313" key="5">
    <source>
        <dbReference type="EMBL" id="RBT66642.1"/>
    </source>
</evidence>
<dbReference type="SUPFAM" id="SSF51445">
    <property type="entry name" value="(Trans)glycosidases"/>
    <property type="match status" value="1"/>
</dbReference>
<name>A0AB37I936_ENTHR</name>
<keyword evidence="3 4" id="KW-0326">Glycosidase</keyword>
<dbReference type="InterPro" id="IPR002053">
    <property type="entry name" value="Glyco_hydro_25"/>
</dbReference>
<dbReference type="PANTHER" id="PTHR34135">
    <property type="entry name" value="LYSOZYME"/>
    <property type="match status" value="1"/>
</dbReference>
<dbReference type="Gene3D" id="3.20.20.80">
    <property type="entry name" value="Glycosidases"/>
    <property type="match status" value="1"/>
</dbReference>
<dbReference type="PROSITE" id="PS00953">
    <property type="entry name" value="GLYCOSYL_HYDROL_F25_1"/>
    <property type="match status" value="1"/>
</dbReference>
<keyword evidence="2 4" id="KW-0378">Hydrolase</keyword>
<comment type="caution">
    <text evidence="5">The sequence shown here is derived from an EMBL/GenBank/DDBJ whole genome shotgun (WGS) entry which is preliminary data.</text>
</comment>
<evidence type="ECO:0000256" key="3">
    <source>
        <dbReference type="ARBA" id="ARBA00023295"/>
    </source>
</evidence>
<evidence type="ECO:0000256" key="2">
    <source>
        <dbReference type="ARBA" id="ARBA00022801"/>
    </source>
</evidence>
<evidence type="ECO:0000256" key="1">
    <source>
        <dbReference type="ARBA" id="ARBA00010646"/>
    </source>
</evidence>
<dbReference type="Pfam" id="PF01183">
    <property type="entry name" value="Glyco_hydro_25"/>
    <property type="match status" value="1"/>
</dbReference>
<sequence length="279" mass="31699">MKKRRLLVFSVLFVFSVFSIFSTFFVVHTYEKSESTQTIITESKQHLLDNVVAKQRNNRVNLLDSGSGISASENSRPPKDFIDVSSHNGYLSVEAYETMKNYGITGVVVKLTEGDSYRNPLAPEQVANAIQAGLKVSVYHYAWFNYAEDTEKEAHYLLAYLKELNLPYSTVVVNDSENPQMNLARATENAQVFSQAIQAAGFSQVVHYSNLSWFTNGTLDLDVLGKENCWVAQWPQNPSENELLHTEKAAWQWASDLYFPEFTEKQFDINADYLGIFTK</sequence>
<gene>
    <name evidence="5" type="ORF">EB03_02541</name>
</gene>
<evidence type="ECO:0000256" key="4">
    <source>
        <dbReference type="RuleBase" id="RU361176"/>
    </source>
</evidence>
<dbReference type="GO" id="GO:0016052">
    <property type="term" value="P:carbohydrate catabolic process"/>
    <property type="evidence" value="ECO:0007669"/>
    <property type="project" value="TreeGrafter"/>
</dbReference>
<dbReference type="SMART" id="SM00641">
    <property type="entry name" value="Glyco_25"/>
    <property type="match status" value="1"/>
</dbReference>
<dbReference type="Proteomes" id="UP000253498">
    <property type="component" value="Unassembled WGS sequence"/>
</dbReference>
<dbReference type="GO" id="GO:0009253">
    <property type="term" value="P:peptidoglycan catabolic process"/>
    <property type="evidence" value="ECO:0007669"/>
    <property type="project" value="InterPro"/>
</dbReference>